<evidence type="ECO:0000313" key="2">
    <source>
        <dbReference type="RefSeq" id="XP_042637609.1"/>
    </source>
</evidence>
<proteinExistence type="predicted"/>
<keyword evidence="1" id="KW-1185">Reference proteome</keyword>
<name>A0AC54ZBS6_ORYAF</name>
<sequence>MATAPSQVRQNYHRECEAAINEQINVKLYTSYVYLSMAYHYDREDVNLKNFAGYFLHHSHKRREQGEILLKLQNQHGGRTQLQDIRKPDLNDWGNGLNQDAPLPEMSMAEYLLDKLILGGSYKEK</sequence>
<evidence type="ECO:0000313" key="1">
    <source>
        <dbReference type="Proteomes" id="UP000694850"/>
    </source>
</evidence>
<organism evidence="1 2">
    <name type="scientific">Orycteropus afer afer</name>
    <dbReference type="NCBI Taxonomy" id="1230840"/>
    <lineage>
        <taxon>Eukaryota</taxon>
        <taxon>Metazoa</taxon>
        <taxon>Chordata</taxon>
        <taxon>Craniata</taxon>
        <taxon>Vertebrata</taxon>
        <taxon>Euteleostomi</taxon>
        <taxon>Mammalia</taxon>
        <taxon>Eutheria</taxon>
        <taxon>Afrotheria</taxon>
        <taxon>Tubulidentata</taxon>
        <taxon>Orycteropodidae</taxon>
        <taxon>Orycteropus</taxon>
    </lineage>
</organism>
<reference evidence="2" key="1">
    <citation type="submission" date="2025-08" db="UniProtKB">
        <authorList>
            <consortium name="RefSeq"/>
        </authorList>
    </citation>
    <scope>IDENTIFICATION</scope>
</reference>
<accession>A0AC54ZBS6</accession>
<dbReference type="RefSeq" id="XP_042637609.1">
    <property type="nucleotide sequence ID" value="XM_042781675.1"/>
</dbReference>
<dbReference type="Proteomes" id="UP000694850">
    <property type="component" value="Unplaced"/>
</dbReference>
<gene>
    <name evidence="2" type="primary">LOC103201374</name>
</gene>
<protein>
    <submittedName>
        <fullName evidence="2">Ferritin heavy chain-like</fullName>
    </submittedName>
</protein>